<dbReference type="RefSeq" id="WP_268752442.1">
    <property type="nucleotide sequence ID" value="NZ_JAPRFQ010000002.1"/>
</dbReference>
<accession>A0A9X3JFM6</accession>
<sequence length="110" mass="12817">MKELRLELKNEDGQVDTFVQDFIPMKRLLEWYENQSLIEEGEIKPGVDVIVKKIEFVASLFDDERVTPERILSGLDSRQFEEKIHGLINQVVLGETDPKETGKLSQHKKY</sequence>
<comment type="caution">
    <text evidence="1">The sequence shown here is derived from an EMBL/GenBank/DDBJ whole genome shotgun (WGS) entry which is preliminary data.</text>
</comment>
<dbReference type="Pfam" id="PF23857">
    <property type="entry name" value="Phage_TAC_19"/>
    <property type="match status" value="1"/>
</dbReference>
<gene>
    <name evidence="1" type="ORF">OW157_05955</name>
</gene>
<evidence type="ECO:0000313" key="2">
    <source>
        <dbReference type="Proteomes" id="UP001146670"/>
    </source>
</evidence>
<dbReference type="EMBL" id="JAPRFR010000002">
    <property type="protein sequence ID" value="MCZ0726116.1"/>
    <property type="molecule type" value="Genomic_DNA"/>
</dbReference>
<dbReference type="AlphaFoldDB" id="A0A9X3JFM6"/>
<reference evidence="1" key="1">
    <citation type="submission" date="2022-12" db="EMBL/GenBank/DDBJ databases">
        <title>Description and comparative metabolic analysis of Aerococcus sp. nov., isolated from the feces of a pig.</title>
        <authorList>
            <person name="Chang Y.-H."/>
        </authorList>
    </citation>
    <scope>NUCLEOTIDE SEQUENCE</scope>
    <source>
        <strain evidence="1">YH-aer222</strain>
    </source>
</reference>
<evidence type="ECO:0000313" key="1">
    <source>
        <dbReference type="EMBL" id="MCZ0726116.1"/>
    </source>
</evidence>
<name>A0A9X3JFM6_9LACT</name>
<keyword evidence="2" id="KW-1185">Reference proteome</keyword>
<organism evidence="1 2">
    <name type="scientific">Aerococcus kribbianus</name>
    <dbReference type="NCBI Taxonomy" id="2999064"/>
    <lineage>
        <taxon>Bacteria</taxon>
        <taxon>Bacillati</taxon>
        <taxon>Bacillota</taxon>
        <taxon>Bacilli</taxon>
        <taxon>Lactobacillales</taxon>
        <taxon>Aerococcaceae</taxon>
        <taxon>Aerococcus</taxon>
    </lineage>
</organism>
<dbReference type="InterPro" id="IPR057006">
    <property type="entry name" value="Phage_TAC_19"/>
</dbReference>
<evidence type="ECO:0008006" key="3">
    <source>
        <dbReference type="Google" id="ProtNLM"/>
    </source>
</evidence>
<proteinExistence type="predicted"/>
<protein>
    <recommendedName>
        <fullName evidence="3">Phage protein</fullName>
    </recommendedName>
</protein>
<dbReference type="NCBIfam" id="NF047360">
    <property type="entry name" value="tail_chap_PVL"/>
    <property type="match status" value="1"/>
</dbReference>
<dbReference type="Proteomes" id="UP001146670">
    <property type="component" value="Unassembled WGS sequence"/>
</dbReference>